<dbReference type="EMBL" id="CM035440">
    <property type="protein sequence ID" value="KAH7282827.1"/>
    <property type="molecule type" value="Genomic_DNA"/>
</dbReference>
<keyword evidence="5" id="KW-1185">Reference proteome</keyword>
<evidence type="ECO:0000256" key="1">
    <source>
        <dbReference type="ARBA" id="ARBA00007637"/>
    </source>
</evidence>
<proteinExistence type="inferred from homology"/>
<name>A0A8T2QGR7_CERRI</name>
<dbReference type="AlphaFoldDB" id="A0A8T2QGR7"/>
<comment type="caution">
    <text evidence="4">The sequence shown here is derived from an EMBL/GenBank/DDBJ whole genome shotgun (WGS) entry which is preliminary data.</text>
</comment>
<reference evidence="4" key="1">
    <citation type="submission" date="2021-08" db="EMBL/GenBank/DDBJ databases">
        <title>WGS assembly of Ceratopteris richardii.</title>
        <authorList>
            <person name="Marchant D.B."/>
            <person name="Chen G."/>
            <person name="Jenkins J."/>
            <person name="Shu S."/>
            <person name="Leebens-Mack J."/>
            <person name="Grimwood J."/>
            <person name="Schmutz J."/>
            <person name="Soltis P."/>
            <person name="Soltis D."/>
            <person name="Chen Z.-H."/>
        </authorList>
    </citation>
    <scope>NUCLEOTIDE SEQUENCE</scope>
    <source>
        <strain evidence="4">Whitten #5841</strain>
        <tissue evidence="4">Leaf</tissue>
    </source>
</reference>
<dbReference type="OrthoDB" id="674948at2759"/>
<protein>
    <submittedName>
        <fullName evidence="4">Uncharacterized protein</fullName>
    </submittedName>
</protein>
<evidence type="ECO:0000256" key="2">
    <source>
        <dbReference type="ARBA" id="ARBA00023027"/>
    </source>
</evidence>
<dbReference type="Gene3D" id="3.40.50.720">
    <property type="entry name" value="NAD(P)-binding Rossmann-like Domain"/>
    <property type="match status" value="1"/>
</dbReference>
<evidence type="ECO:0000256" key="3">
    <source>
        <dbReference type="ARBA" id="ARBA00023235"/>
    </source>
</evidence>
<accession>A0A8T2QGR7</accession>
<keyword evidence="2" id="KW-0520">NAD</keyword>
<dbReference type="OMA" id="PGCQVFG"/>
<dbReference type="GO" id="GO:0016853">
    <property type="term" value="F:isomerase activity"/>
    <property type="evidence" value="ECO:0007669"/>
    <property type="project" value="UniProtKB-KW"/>
</dbReference>
<organism evidence="4 5">
    <name type="scientific">Ceratopteris richardii</name>
    <name type="common">Triangle waterfern</name>
    <dbReference type="NCBI Taxonomy" id="49495"/>
    <lineage>
        <taxon>Eukaryota</taxon>
        <taxon>Viridiplantae</taxon>
        <taxon>Streptophyta</taxon>
        <taxon>Embryophyta</taxon>
        <taxon>Tracheophyta</taxon>
        <taxon>Polypodiopsida</taxon>
        <taxon>Polypodiidae</taxon>
        <taxon>Polypodiales</taxon>
        <taxon>Pteridineae</taxon>
        <taxon>Pteridaceae</taxon>
        <taxon>Parkerioideae</taxon>
        <taxon>Ceratopteris</taxon>
    </lineage>
</organism>
<dbReference type="EMBL" id="CM035440">
    <property type="protein sequence ID" value="KAH7282828.1"/>
    <property type="molecule type" value="Genomic_DNA"/>
</dbReference>
<keyword evidence="3" id="KW-0413">Isomerase</keyword>
<dbReference type="Proteomes" id="UP000825935">
    <property type="component" value="Chromosome 35"/>
</dbReference>
<sequence length="343" mass="38183">MAVQSVSISSITSRLLPKNIDIAELHCCSCPIFRSKLSWLPVLPLRNRLRSHFVVVRSGLMASKSPAITKGQQDIAAIACKDLLIIGPGVLGKFVAELWMKEFPGCHVAGQTLTTDHHEELQSRGIKPLLRGKHNEQPFPFVVFSAPPSRSLDYGEELRLASQQWNGEGVFLFTSSSAVYDCMDNGDCNEDTPVVSLGHSPRTDVILRAEEEVLKVGGTIVRLAGLYTKDRGPHAYWVKKGVAECRGDHILNLIHYEDAASLCVTVLKGGYRGEIFLGCDNLPLSRQEMMDIVNESGKYEDKFQAFTVMDGALGKKMNCNRTRMMTGWQPRHMSFVEFIRDEV</sequence>
<evidence type="ECO:0000313" key="5">
    <source>
        <dbReference type="Proteomes" id="UP000825935"/>
    </source>
</evidence>
<gene>
    <name evidence="4" type="ORF">KP509_35G049300</name>
</gene>
<dbReference type="SUPFAM" id="SSF51735">
    <property type="entry name" value="NAD(P)-binding Rossmann-fold domains"/>
    <property type="match status" value="1"/>
</dbReference>
<comment type="similarity">
    <text evidence="1">Belongs to the NAD(P)-dependent epimerase/dehydratase family.</text>
</comment>
<dbReference type="InterPro" id="IPR036291">
    <property type="entry name" value="NAD(P)-bd_dom_sf"/>
</dbReference>
<dbReference type="PANTHER" id="PTHR43574">
    <property type="entry name" value="EPIMERASE-RELATED"/>
    <property type="match status" value="1"/>
</dbReference>
<evidence type="ECO:0000313" key="4">
    <source>
        <dbReference type="EMBL" id="KAH7282828.1"/>
    </source>
</evidence>